<dbReference type="PANTHER" id="PTHR42682">
    <property type="entry name" value="HYDROGENASE-4 COMPONENT F"/>
    <property type="match status" value="1"/>
</dbReference>
<evidence type="ECO:0000256" key="3">
    <source>
        <dbReference type="ARBA" id="ARBA00022692"/>
    </source>
</evidence>
<dbReference type="Pfam" id="PF00361">
    <property type="entry name" value="Proton_antipo_M"/>
    <property type="match status" value="1"/>
</dbReference>
<feature type="transmembrane region" description="Helical" evidence="8">
    <location>
        <begin position="376"/>
        <end position="401"/>
    </location>
</feature>
<feature type="transmembrane region" description="Helical" evidence="8">
    <location>
        <begin position="345"/>
        <end position="364"/>
    </location>
</feature>
<feature type="transmembrane region" description="Helical" evidence="8">
    <location>
        <begin position="66"/>
        <end position="89"/>
    </location>
</feature>
<organism evidence="10 11">
    <name type="scientific">Sulfurospirillum diekertiae</name>
    <dbReference type="NCBI Taxonomy" id="1854492"/>
    <lineage>
        <taxon>Bacteria</taxon>
        <taxon>Pseudomonadati</taxon>
        <taxon>Campylobacterota</taxon>
        <taxon>Epsilonproteobacteria</taxon>
        <taxon>Campylobacterales</taxon>
        <taxon>Sulfurospirillaceae</taxon>
        <taxon>Sulfurospirillum</taxon>
    </lineage>
</organism>
<evidence type="ECO:0000259" key="9">
    <source>
        <dbReference type="Pfam" id="PF00361"/>
    </source>
</evidence>
<evidence type="ECO:0000256" key="7">
    <source>
        <dbReference type="RuleBase" id="RU000320"/>
    </source>
</evidence>
<dbReference type="GO" id="GO:0005886">
    <property type="term" value="C:plasma membrane"/>
    <property type="evidence" value="ECO:0007669"/>
    <property type="project" value="UniProtKB-SubCell"/>
</dbReference>
<dbReference type="OrthoDB" id="9805769at2"/>
<proteinExistence type="predicted"/>
<gene>
    <name evidence="10" type="ORF">Sdiek1_1068</name>
</gene>
<comment type="subcellular location">
    <subcellularLocation>
        <location evidence="1">Cell membrane</location>
        <topology evidence="1">Multi-pass membrane protein</topology>
    </subcellularLocation>
    <subcellularLocation>
        <location evidence="7">Membrane</location>
        <topology evidence="7">Multi-pass membrane protein</topology>
    </subcellularLocation>
</comment>
<dbReference type="RefSeq" id="WP_087438224.1">
    <property type="nucleotide sequence ID" value="NZ_CP021416.1"/>
</dbReference>
<feature type="transmembrane region" description="Helical" evidence="8">
    <location>
        <begin position="36"/>
        <end position="54"/>
    </location>
</feature>
<keyword evidence="4 8" id="KW-1133">Transmembrane helix</keyword>
<dbReference type="InterPro" id="IPR001750">
    <property type="entry name" value="ND/Mrp_TM"/>
</dbReference>
<feature type="transmembrane region" description="Helical" evidence="8">
    <location>
        <begin position="413"/>
        <end position="442"/>
    </location>
</feature>
<feature type="transmembrane region" description="Helical" evidence="8">
    <location>
        <begin position="164"/>
        <end position="190"/>
    </location>
</feature>
<feature type="transmembrane region" description="Helical" evidence="8">
    <location>
        <begin position="454"/>
        <end position="475"/>
    </location>
</feature>
<dbReference type="EMBL" id="CP021416">
    <property type="protein sequence ID" value="ARU48234.1"/>
    <property type="molecule type" value="Genomic_DNA"/>
</dbReference>
<protein>
    <submittedName>
        <fullName evidence="10">Hydrogenase-4 component F</fullName>
    </submittedName>
</protein>
<evidence type="ECO:0000256" key="4">
    <source>
        <dbReference type="ARBA" id="ARBA00022989"/>
    </source>
</evidence>
<dbReference type="GO" id="GO:0016491">
    <property type="term" value="F:oxidoreductase activity"/>
    <property type="evidence" value="ECO:0007669"/>
    <property type="project" value="UniProtKB-KW"/>
</dbReference>
<feature type="transmembrane region" description="Helical" evidence="8">
    <location>
        <begin position="6"/>
        <end position="24"/>
    </location>
</feature>
<evidence type="ECO:0000256" key="5">
    <source>
        <dbReference type="ARBA" id="ARBA00023002"/>
    </source>
</evidence>
<evidence type="ECO:0000313" key="10">
    <source>
        <dbReference type="EMBL" id="ARU48234.1"/>
    </source>
</evidence>
<evidence type="ECO:0000256" key="6">
    <source>
        <dbReference type="ARBA" id="ARBA00023136"/>
    </source>
</evidence>
<evidence type="ECO:0000256" key="2">
    <source>
        <dbReference type="ARBA" id="ARBA00022475"/>
    </source>
</evidence>
<dbReference type="PANTHER" id="PTHR42682:SF5">
    <property type="entry name" value="HYDROGENASE-4 COMPONENT F"/>
    <property type="match status" value="1"/>
</dbReference>
<keyword evidence="3 7" id="KW-0812">Transmembrane</keyword>
<keyword evidence="5" id="KW-0560">Oxidoreductase</keyword>
<dbReference type="PRINTS" id="PR01434">
    <property type="entry name" value="NADHDHGNASE5"/>
</dbReference>
<feature type="transmembrane region" description="Helical" evidence="8">
    <location>
        <begin position="281"/>
        <end position="301"/>
    </location>
</feature>
<feature type="transmembrane region" description="Helical" evidence="8">
    <location>
        <begin position="213"/>
        <end position="231"/>
    </location>
</feature>
<accession>A0A1Y0HLI3</accession>
<evidence type="ECO:0000256" key="8">
    <source>
        <dbReference type="SAM" id="Phobius"/>
    </source>
</evidence>
<evidence type="ECO:0000313" key="11">
    <source>
        <dbReference type="Proteomes" id="UP000196005"/>
    </source>
</evidence>
<feature type="domain" description="NADH:quinone oxidoreductase/Mrp antiporter transmembrane" evidence="9">
    <location>
        <begin position="128"/>
        <end position="425"/>
    </location>
</feature>
<dbReference type="InterPro" id="IPR052175">
    <property type="entry name" value="ComplexI-like_HydComp"/>
</dbReference>
<feature type="transmembrane region" description="Helical" evidence="8">
    <location>
        <begin position="110"/>
        <end position="127"/>
    </location>
</feature>
<keyword evidence="11" id="KW-1185">Reference proteome</keyword>
<keyword evidence="2" id="KW-1003">Cell membrane</keyword>
<feature type="transmembrane region" description="Helical" evidence="8">
    <location>
        <begin position="251"/>
        <end position="269"/>
    </location>
</feature>
<dbReference type="AlphaFoldDB" id="A0A1Y0HLI3"/>
<sequence length="494" mass="53733">MDMQQLFTLLLAVPVLASLIIWFAPTQFKLLSTLHVIASMASSALALSAVMKVMNGKIFFAFHDMLFIDALGGVFLSLIGVTGLLVNLYSVKYMQWEVEKGEITTKDAKLFFALSHLFVFTMTFSVLANNIVLMWVAIEATTLSSVFMVALHKGKKSTESGWKYIVICSIGLAFALYATVLLYSAGFAVIKDSHSMMLWSTLMAHAKEINPDILKLIFVFALIGFGTKAGLAPTHTWLPDVHSEGPAPASAMLSGILLKCAILGLIRYYAIVGNSMVGFEYVQTVMLVSGLLTIFIAALFLMRQHDVKRMFAYHSIAHMGVIAFGLGVGGFFGLFAALFHALAHSVTKALAFCVTGNMVQIYGTRDMTKMGGLIKIAPITAILFGISICSLVGVPGFAIFVSEFWMVQESFNTALYIPVILFIIGLIIIFIADFSHFFLATFGESQSKILSREVAWSANLPLIGLAALIIIFGVFSVEGWVTLLNSAVKIIVAA</sequence>
<dbReference type="KEGG" id="suls:Sdiek1_1068"/>
<dbReference type="Proteomes" id="UP000196005">
    <property type="component" value="Chromosome"/>
</dbReference>
<keyword evidence="6 8" id="KW-0472">Membrane</keyword>
<name>A0A1Y0HLI3_9BACT</name>
<reference evidence="11" key="1">
    <citation type="submission" date="2017-05" db="EMBL/GenBank/DDBJ databases">
        <title>Dechlorination kinetics govern the competition between two new strains of the genus Sulfurospirillum.</title>
        <authorList>
            <person name="Buttet G.F."/>
            <person name="Murray A.M."/>
            <person name="Goris T."/>
            <person name="Burion M."/>
            <person name="Lin B."/>
            <person name="Rolle M."/>
            <person name="Maillard J."/>
        </authorList>
    </citation>
    <scope>NUCLEOTIDE SEQUENCE [LARGE SCALE GENOMIC DNA]</scope>
    <source>
        <strain evidence="11">SL2-1</strain>
    </source>
</reference>
<feature type="transmembrane region" description="Helical" evidence="8">
    <location>
        <begin position="313"/>
        <end position="339"/>
    </location>
</feature>
<evidence type="ECO:0000256" key="1">
    <source>
        <dbReference type="ARBA" id="ARBA00004651"/>
    </source>
</evidence>